<sequence length="174" mass="17666">MKGTSSLIVSGILALLGGIAALAFPLPVSLAVTVLAGCVFVASGAFGLWAAFSDRGMPSRGAAAFFSLVSLVAGVWMLANPLAGMVSLTLMLGALFLVSGVVRLGLSLATWRGTVMFWLMALSGLISAGLGLFILLRLPEASLVLLGTLVAVELIVMGATLVAMGFALRKSGNP</sequence>
<dbReference type="InterPro" id="IPR052712">
    <property type="entry name" value="Acid_resist_chaperone_HdeD"/>
</dbReference>
<evidence type="ECO:0000256" key="1">
    <source>
        <dbReference type="SAM" id="Phobius"/>
    </source>
</evidence>
<evidence type="ECO:0000313" key="2">
    <source>
        <dbReference type="EMBL" id="PTM79334.1"/>
    </source>
</evidence>
<protein>
    <submittedName>
        <fullName evidence="2">Uncharacterized membrane protein HdeD (DUF308 family)</fullName>
    </submittedName>
</protein>
<accession>A0ABX5J967</accession>
<dbReference type="PANTHER" id="PTHR34989:SF1">
    <property type="entry name" value="PROTEIN HDED"/>
    <property type="match status" value="1"/>
</dbReference>
<organism evidence="2 3">
    <name type="scientific">Cereibacter johrii</name>
    <dbReference type="NCBI Taxonomy" id="445629"/>
    <lineage>
        <taxon>Bacteria</taxon>
        <taxon>Pseudomonadati</taxon>
        <taxon>Pseudomonadota</taxon>
        <taxon>Alphaproteobacteria</taxon>
        <taxon>Rhodobacterales</taxon>
        <taxon>Paracoccaceae</taxon>
        <taxon>Cereibacter</taxon>
    </lineage>
</organism>
<dbReference type="Pfam" id="PF03729">
    <property type="entry name" value="DUF308"/>
    <property type="match status" value="1"/>
</dbReference>
<feature type="transmembrane region" description="Helical" evidence="1">
    <location>
        <begin position="142"/>
        <end position="168"/>
    </location>
</feature>
<reference evidence="2 3" key="1">
    <citation type="submission" date="2018-04" db="EMBL/GenBank/DDBJ databases">
        <title>Genomic Encyclopedia of Type Strains, Phase III (KMG-III): the genomes of soil and plant-associated and newly described type strains.</title>
        <authorList>
            <person name="Whitman W."/>
        </authorList>
    </citation>
    <scope>NUCLEOTIDE SEQUENCE [LARGE SCALE GENOMIC DNA]</scope>
    <source>
        <strain evidence="2 3">JA192</strain>
    </source>
</reference>
<evidence type="ECO:0000313" key="3">
    <source>
        <dbReference type="Proteomes" id="UP000240800"/>
    </source>
</evidence>
<feature type="transmembrane region" description="Helical" evidence="1">
    <location>
        <begin position="7"/>
        <end position="24"/>
    </location>
</feature>
<dbReference type="RefSeq" id="WP_002721056.1">
    <property type="nucleotide sequence ID" value="NZ_JAYFRT010000001.1"/>
</dbReference>
<gene>
    <name evidence="2" type="ORF">C8J29_103435</name>
</gene>
<feature type="transmembrane region" description="Helical" evidence="1">
    <location>
        <begin position="62"/>
        <end position="79"/>
    </location>
</feature>
<feature type="transmembrane region" description="Helical" evidence="1">
    <location>
        <begin position="115"/>
        <end position="136"/>
    </location>
</feature>
<keyword evidence="1" id="KW-0472">Membrane</keyword>
<keyword evidence="3" id="KW-1185">Reference proteome</keyword>
<name>A0ABX5J967_9RHOB</name>
<proteinExistence type="predicted"/>
<keyword evidence="1" id="KW-0812">Transmembrane</keyword>
<dbReference type="EMBL" id="PZZW01000003">
    <property type="protein sequence ID" value="PTM79334.1"/>
    <property type="molecule type" value="Genomic_DNA"/>
</dbReference>
<feature type="transmembrane region" description="Helical" evidence="1">
    <location>
        <begin position="30"/>
        <end position="50"/>
    </location>
</feature>
<dbReference type="Proteomes" id="UP000240800">
    <property type="component" value="Unassembled WGS sequence"/>
</dbReference>
<dbReference type="PANTHER" id="PTHR34989">
    <property type="entry name" value="PROTEIN HDED"/>
    <property type="match status" value="1"/>
</dbReference>
<dbReference type="InterPro" id="IPR005325">
    <property type="entry name" value="DUF308_memb"/>
</dbReference>
<comment type="caution">
    <text evidence="2">The sequence shown here is derived from an EMBL/GenBank/DDBJ whole genome shotgun (WGS) entry which is preliminary data.</text>
</comment>
<keyword evidence="1" id="KW-1133">Transmembrane helix</keyword>
<feature type="transmembrane region" description="Helical" evidence="1">
    <location>
        <begin position="85"/>
        <end position="106"/>
    </location>
</feature>
<dbReference type="GeneID" id="3718216"/>